<dbReference type="InterPro" id="IPR020892">
    <property type="entry name" value="Cyclophilin-type_PPIase_CS"/>
</dbReference>
<dbReference type="InterPro" id="IPR002130">
    <property type="entry name" value="Cyclophilin-type_PPIase_dom"/>
</dbReference>
<dbReference type="InterPro" id="IPR054708">
    <property type="entry name" value="MTPAP-like_central"/>
</dbReference>
<dbReference type="GO" id="GO:0003755">
    <property type="term" value="F:peptidyl-prolyl cis-trans isomerase activity"/>
    <property type="evidence" value="ECO:0007669"/>
    <property type="project" value="UniProtKB-KW"/>
</dbReference>
<evidence type="ECO:0000313" key="7">
    <source>
        <dbReference type="EMBL" id="KAF5399354.1"/>
    </source>
</evidence>
<evidence type="ECO:0000256" key="1">
    <source>
        <dbReference type="ARBA" id="ARBA00000971"/>
    </source>
</evidence>
<protein>
    <recommendedName>
        <fullName evidence="2">peptidylprolyl isomerase</fullName>
        <ecNumber evidence="2">5.2.1.8</ecNumber>
    </recommendedName>
</protein>
<keyword evidence="3" id="KW-0697">Rotamase</keyword>
<dbReference type="GO" id="GO:0006457">
    <property type="term" value="P:protein folding"/>
    <property type="evidence" value="ECO:0007669"/>
    <property type="project" value="InterPro"/>
</dbReference>
<accession>A0A8J4WH46</accession>
<name>A0A8J4WH46_9TREM</name>
<dbReference type="PANTHER" id="PTHR45625:SF2">
    <property type="entry name" value="PEPTIDYL-PROLYL CIS-TRANS ISOMERASE-LIKE 3"/>
    <property type="match status" value="1"/>
</dbReference>
<keyword evidence="4" id="KW-0413">Isomerase</keyword>
<evidence type="ECO:0000313" key="8">
    <source>
        <dbReference type="Proteomes" id="UP000748531"/>
    </source>
</evidence>
<dbReference type="FunFam" id="2.40.100.10:FF:000012">
    <property type="entry name" value="Peptidyl-prolyl cis-trans isomerase"/>
    <property type="match status" value="1"/>
</dbReference>
<dbReference type="SUPFAM" id="SSF81631">
    <property type="entry name" value="PAP/OAS1 substrate-binding domain"/>
    <property type="match status" value="1"/>
</dbReference>
<dbReference type="GO" id="GO:0071013">
    <property type="term" value="C:catalytic step 2 spliceosome"/>
    <property type="evidence" value="ECO:0007669"/>
    <property type="project" value="TreeGrafter"/>
</dbReference>
<comment type="catalytic activity">
    <reaction evidence="1">
        <text>[protein]-peptidylproline (omega=180) = [protein]-peptidylproline (omega=0)</text>
        <dbReference type="Rhea" id="RHEA:16237"/>
        <dbReference type="Rhea" id="RHEA-COMP:10747"/>
        <dbReference type="Rhea" id="RHEA-COMP:10748"/>
        <dbReference type="ChEBI" id="CHEBI:83833"/>
        <dbReference type="ChEBI" id="CHEBI:83834"/>
        <dbReference type="EC" id="5.2.1.8"/>
    </reaction>
</comment>
<dbReference type="SUPFAM" id="SSF50891">
    <property type="entry name" value="Cyclophilin-like"/>
    <property type="match status" value="1"/>
</dbReference>
<dbReference type="Proteomes" id="UP000748531">
    <property type="component" value="Unassembled WGS sequence"/>
</dbReference>
<dbReference type="Gene3D" id="1.10.1410.10">
    <property type="match status" value="1"/>
</dbReference>
<dbReference type="InterPro" id="IPR044666">
    <property type="entry name" value="Cyclophilin_A-like"/>
</dbReference>
<dbReference type="Gene3D" id="3.30.460.10">
    <property type="entry name" value="Beta Polymerase, domain 2"/>
    <property type="match status" value="1"/>
</dbReference>
<dbReference type="InterPro" id="IPR029000">
    <property type="entry name" value="Cyclophilin-like_dom_sf"/>
</dbReference>
<evidence type="ECO:0000259" key="6">
    <source>
        <dbReference type="PROSITE" id="PS50072"/>
    </source>
</evidence>
<reference evidence="7" key="1">
    <citation type="submission" date="2019-05" db="EMBL/GenBank/DDBJ databases">
        <title>Annotation for the trematode Paragonimus heterotremus.</title>
        <authorList>
            <person name="Choi Y.-J."/>
        </authorList>
    </citation>
    <scope>NUCLEOTIDE SEQUENCE</scope>
    <source>
        <strain evidence="7">LC</strain>
    </source>
</reference>
<dbReference type="CDD" id="cd01928">
    <property type="entry name" value="Cyclophilin_PPIL3_like"/>
    <property type="match status" value="1"/>
</dbReference>
<dbReference type="AlphaFoldDB" id="A0A8J4WH46"/>
<dbReference type="PROSITE" id="PS50072">
    <property type="entry name" value="CSA_PPIASE_2"/>
    <property type="match status" value="1"/>
</dbReference>
<dbReference type="Pfam" id="PF00160">
    <property type="entry name" value="Pro_isomerase"/>
    <property type="match status" value="1"/>
</dbReference>
<organism evidence="7 8">
    <name type="scientific">Paragonimus heterotremus</name>
    <dbReference type="NCBI Taxonomy" id="100268"/>
    <lineage>
        <taxon>Eukaryota</taxon>
        <taxon>Metazoa</taxon>
        <taxon>Spiralia</taxon>
        <taxon>Lophotrochozoa</taxon>
        <taxon>Platyhelminthes</taxon>
        <taxon>Trematoda</taxon>
        <taxon>Digenea</taxon>
        <taxon>Plagiorchiida</taxon>
        <taxon>Troglotremata</taxon>
        <taxon>Troglotrematidae</taxon>
        <taxon>Paragonimus</taxon>
    </lineage>
</organism>
<sequence length="727" mass="81630">MNSYLTTYLSAAKRSVLLACAPLSVPRLLTSIERCCGPPKHVFYWPKKERMGVLLVEMESEEQMNHKLSRVPGFPHIASMLPFSDRPFAHKLQLSTFRLCSDLSRWPVLHRSSHLVVDPLSFLPRNVVPLKSVISPRRLIAKLRTSDTFHDQVSILFEATRLTYPDLLARFVVCDSIQDLLSSVRLNTEISVFGSAVDGLGSISSDLDLVIRLGSEIAPEVADFPPCTSMTPKSFGMGSTVSIYSALLAPDSKLKPVFLSVLRRLLIRLDPLGFHDAKVFPGRIPILHIDKFKLLGVGLDISRVFINSSSRRKLHFHDGLQMGLLLRTLGVLVPEFPKCITVLKFLSRQSELTREGPSPGLTNFKLTVLFVHFLQSHGYAPSFDRLAMLIDSNAIEIPPEELRPFPSMHILLRQFFDYIPTLNPSDFILSLRAGRALPRNSSTPTVEPGVRFRTMESIQDDTTTEHEAVSVTDSSFVVCPNPIHPCQNILHGVDEEEWAYLTATCTHWSKLLASNIKRPPNASGEPDWGLLALRKVPSFISKRSLSCSDTVADTSPENEPLERTMCICVIRIDGLLFSVQILFSLSIFTFRQNFLALCASDYYKGCIFHRNIKGFIVQTGDPTGTGKNGQSIWKKKFKDEFHESLRHNTRGIVSMANNGPDSNGSQFFITYSKQTMLDMKYSIFAKVIDGWSVLDELERAPVEEKTYRPLTDIHIQNVTIHANPFAE</sequence>
<feature type="domain" description="PPIase cyclophilin-type" evidence="6">
    <location>
        <begin position="592"/>
        <end position="720"/>
    </location>
</feature>
<dbReference type="InterPro" id="IPR043519">
    <property type="entry name" value="NT_sf"/>
</dbReference>
<dbReference type="PRINTS" id="PR00153">
    <property type="entry name" value="CSAPPISMRASE"/>
</dbReference>
<evidence type="ECO:0000256" key="3">
    <source>
        <dbReference type="ARBA" id="ARBA00023110"/>
    </source>
</evidence>
<keyword evidence="8" id="KW-1185">Reference proteome</keyword>
<dbReference type="PROSITE" id="PS00170">
    <property type="entry name" value="CSA_PPIASE_1"/>
    <property type="match status" value="1"/>
</dbReference>
<comment type="caution">
    <text evidence="7">The sequence shown here is derived from an EMBL/GenBank/DDBJ whole genome shotgun (WGS) entry which is preliminary data.</text>
</comment>
<dbReference type="EMBL" id="LUCH01004122">
    <property type="protein sequence ID" value="KAF5399354.1"/>
    <property type="molecule type" value="Genomic_DNA"/>
</dbReference>
<dbReference type="Pfam" id="PF22600">
    <property type="entry name" value="MTPAP-like_central"/>
    <property type="match status" value="1"/>
</dbReference>
<dbReference type="EC" id="5.2.1.8" evidence="2"/>
<dbReference type="PANTHER" id="PTHR45625">
    <property type="entry name" value="PEPTIDYL-PROLYL CIS-TRANS ISOMERASE-RELATED"/>
    <property type="match status" value="1"/>
</dbReference>
<evidence type="ECO:0000256" key="5">
    <source>
        <dbReference type="ARBA" id="ARBA00038286"/>
    </source>
</evidence>
<evidence type="ECO:0000256" key="4">
    <source>
        <dbReference type="ARBA" id="ARBA00023235"/>
    </source>
</evidence>
<gene>
    <name evidence="7" type="ORF">PHET_07497</name>
</gene>
<dbReference type="Gene3D" id="2.40.100.10">
    <property type="entry name" value="Cyclophilin-like"/>
    <property type="match status" value="1"/>
</dbReference>
<evidence type="ECO:0000256" key="2">
    <source>
        <dbReference type="ARBA" id="ARBA00013194"/>
    </source>
</evidence>
<proteinExistence type="inferred from homology"/>
<dbReference type="OrthoDB" id="271386at2759"/>
<comment type="similarity">
    <text evidence="5">Belongs to the cyclophilin-type PPIase family. PPIL3 subfamily.</text>
</comment>
<dbReference type="SUPFAM" id="SSF81301">
    <property type="entry name" value="Nucleotidyltransferase"/>
    <property type="match status" value="1"/>
</dbReference>